<keyword evidence="3" id="KW-0169">Cobalamin biosynthesis</keyword>
<dbReference type="InterPro" id="IPR000878">
    <property type="entry name" value="4pyrrol_Mease"/>
</dbReference>
<dbReference type="InterPro" id="IPR014776">
    <property type="entry name" value="4pyrrole_Mease_sub2"/>
</dbReference>
<dbReference type="EC" id="2.1.1.130" evidence="9"/>
<keyword evidence="5 9" id="KW-0808">Transferase</keyword>
<evidence type="ECO:0000256" key="5">
    <source>
        <dbReference type="ARBA" id="ARBA00022679"/>
    </source>
</evidence>
<evidence type="ECO:0000313" key="10">
    <source>
        <dbReference type="Proteomes" id="UP000823821"/>
    </source>
</evidence>
<dbReference type="Gene3D" id="3.40.1010.10">
    <property type="entry name" value="Cobalt-precorrin-4 Transmethylase, Domain 1"/>
    <property type="match status" value="1"/>
</dbReference>
<dbReference type="InterPro" id="IPR014777">
    <property type="entry name" value="4pyrrole_Mease_sub1"/>
</dbReference>
<gene>
    <name evidence="9" type="primary">cobI</name>
    <name evidence="9" type="ORF">H9784_00235</name>
</gene>
<dbReference type="GO" id="GO:0032259">
    <property type="term" value="P:methylation"/>
    <property type="evidence" value="ECO:0007669"/>
    <property type="project" value="UniProtKB-KW"/>
</dbReference>
<dbReference type="GO" id="GO:0030788">
    <property type="term" value="F:precorrin-2 C20-methyltransferase activity"/>
    <property type="evidence" value="ECO:0007669"/>
    <property type="project" value="UniProtKB-EC"/>
</dbReference>
<evidence type="ECO:0000259" key="8">
    <source>
        <dbReference type="Pfam" id="PF00590"/>
    </source>
</evidence>
<dbReference type="AlphaFoldDB" id="A0A9D2HKT4"/>
<sequence length="238" mass="26148">MSLGVLYGVGIGPGDPQYITLRAAEVLRSADVVFNVISRNAEESVSGAVVRHFAPQGDIRQLVFSMSRDPAVRQAQVQANADAIRAELEAGRHCAFATLGDPMTYSTFGYVLAILRAALPGLAVEVVPGVTSFAMLAARSARVLAENGEQLRVIPSFTEQQARQLDFPPHSATVLLKTYRSRPALLERLREEKGLRLLYGEHLTMPGEFLAEDDEALNALRERDQEYLSLLLVKRDRS</sequence>
<evidence type="ECO:0000256" key="6">
    <source>
        <dbReference type="ARBA" id="ARBA00022691"/>
    </source>
</evidence>
<dbReference type="PIRSF" id="PIRSF036427">
    <property type="entry name" value="Precrrn-2_mtase"/>
    <property type="match status" value="1"/>
</dbReference>
<feature type="domain" description="Tetrapyrrole methylase" evidence="8">
    <location>
        <begin position="6"/>
        <end position="210"/>
    </location>
</feature>
<dbReference type="PANTHER" id="PTHR43467:SF2">
    <property type="entry name" value="COBALT-PRECORRIN-2 C(20)-METHYLTRANSFERASE"/>
    <property type="match status" value="1"/>
</dbReference>
<dbReference type="InterPro" id="IPR012382">
    <property type="entry name" value="CobI/CbiL"/>
</dbReference>
<dbReference type="SUPFAM" id="SSF53790">
    <property type="entry name" value="Tetrapyrrole methylase"/>
    <property type="match status" value="1"/>
</dbReference>
<proteinExistence type="inferred from homology"/>
<dbReference type="InterPro" id="IPR006364">
    <property type="entry name" value="CobI/CbiL/CobIJ_dom"/>
</dbReference>
<dbReference type="CDD" id="cd11645">
    <property type="entry name" value="Precorrin_2_C20_MT"/>
    <property type="match status" value="1"/>
</dbReference>
<evidence type="ECO:0000256" key="4">
    <source>
        <dbReference type="ARBA" id="ARBA00022603"/>
    </source>
</evidence>
<dbReference type="Proteomes" id="UP000823821">
    <property type="component" value="Unassembled WGS sequence"/>
</dbReference>
<dbReference type="Pfam" id="PF00590">
    <property type="entry name" value="TP_methylase"/>
    <property type="match status" value="1"/>
</dbReference>
<evidence type="ECO:0000256" key="7">
    <source>
        <dbReference type="PIRNR" id="PIRNR036427"/>
    </source>
</evidence>
<comment type="similarity">
    <text evidence="2 7">Belongs to the precorrin methyltransferase family.</text>
</comment>
<accession>A0A9D2HKT4</accession>
<evidence type="ECO:0000256" key="1">
    <source>
        <dbReference type="ARBA" id="ARBA00004953"/>
    </source>
</evidence>
<reference evidence="9" key="2">
    <citation type="submission" date="2021-04" db="EMBL/GenBank/DDBJ databases">
        <authorList>
            <person name="Gilroy R."/>
        </authorList>
    </citation>
    <scope>NUCLEOTIDE SEQUENCE</scope>
    <source>
        <strain evidence="9">5032</strain>
    </source>
</reference>
<keyword evidence="6" id="KW-0949">S-adenosyl-L-methionine</keyword>
<reference evidence="9" key="1">
    <citation type="journal article" date="2021" name="PeerJ">
        <title>Extensive microbial diversity within the chicken gut microbiome revealed by metagenomics and culture.</title>
        <authorList>
            <person name="Gilroy R."/>
            <person name="Ravi A."/>
            <person name="Getino M."/>
            <person name="Pursley I."/>
            <person name="Horton D.L."/>
            <person name="Alikhan N.F."/>
            <person name="Baker D."/>
            <person name="Gharbi K."/>
            <person name="Hall N."/>
            <person name="Watson M."/>
            <person name="Adriaenssens E.M."/>
            <person name="Foster-Nyarko E."/>
            <person name="Jarju S."/>
            <person name="Secka A."/>
            <person name="Antonio M."/>
            <person name="Oren A."/>
            <person name="Chaudhuri R.R."/>
            <person name="La Ragione R."/>
            <person name="Hildebrand F."/>
            <person name="Pallen M.J."/>
        </authorList>
    </citation>
    <scope>NUCLEOTIDE SEQUENCE</scope>
    <source>
        <strain evidence="9">5032</strain>
    </source>
</reference>
<evidence type="ECO:0000256" key="3">
    <source>
        <dbReference type="ARBA" id="ARBA00022573"/>
    </source>
</evidence>
<dbReference type="Gene3D" id="3.30.950.10">
    <property type="entry name" value="Methyltransferase, Cobalt-precorrin-4 Transmethylase, Domain 2"/>
    <property type="match status" value="1"/>
</dbReference>
<dbReference type="EMBL" id="DWZD01000004">
    <property type="protein sequence ID" value="HJA77992.1"/>
    <property type="molecule type" value="Genomic_DNA"/>
</dbReference>
<dbReference type="NCBIfam" id="TIGR01467">
    <property type="entry name" value="cobI_cbiL"/>
    <property type="match status" value="1"/>
</dbReference>
<name>A0A9D2HKT4_9BACT</name>
<dbReference type="PANTHER" id="PTHR43467">
    <property type="entry name" value="COBALT-PRECORRIN-2 C(20)-METHYLTRANSFERASE"/>
    <property type="match status" value="1"/>
</dbReference>
<protein>
    <submittedName>
        <fullName evidence="9">Precorrin-2 C(20)-methyltransferase</fullName>
        <ecNumber evidence="9">2.1.1.130</ecNumber>
    </submittedName>
</protein>
<comment type="pathway">
    <text evidence="1">Cofactor biosynthesis; adenosylcobalamin biosynthesis.</text>
</comment>
<dbReference type="GO" id="GO:0009236">
    <property type="term" value="P:cobalamin biosynthetic process"/>
    <property type="evidence" value="ECO:0007669"/>
    <property type="project" value="UniProtKB-UniRule"/>
</dbReference>
<comment type="caution">
    <text evidence="9">The sequence shown here is derived from an EMBL/GenBank/DDBJ whole genome shotgun (WGS) entry which is preliminary data.</text>
</comment>
<dbReference type="InterPro" id="IPR035996">
    <property type="entry name" value="4pyrrol_Methylase_sf"/>
</dbReference>
<evidence type="ECO:0000256" key="2">
    <source>
        <dbReference type="ARBA" id="ARBA00005879"/>
    </source>
</evidence>
<keyword evidence="4 9" id="KW-0489">Methyltransferase</keyword>
<organism evidence="9 10">
    <name type="scientific">Candidatus Desulfovibrio intestinavium</name>
    <dbReference type="NCBI Taxonomy" id="2838534"/>
    <lineage>
        <taxon>Bacteria</taxon>
        <taxon>Pseudomonadati</taxon>
        <taxon>Thermodesulfobacteriota</taxon>
        <taxon>Desulfovibrionia</taxon>
        <taxon>Desulfovibrionales</taxon>
        <taxon>Desulfovibrionaceae</taxon>
        <taxon>Desulfovibrio</taxon>
    </lineage>
</organism>
<evidence type="ECO:0000313" key="9">
    <source>
        <dbReference type="EMBL" id="HJA77992.1"/>
    </source>
</evidence>